<comment type="caution">
    <text evidence="2">The sequence shown here is derived from an EMBL/GenBank/DDBJ whole genome shotgun (WGS) entry which is preliminary data.</text>
</comment>
<reference evidence="2" key="1">
    <citation type="journal article" date="2015" name="Nature">
        <title>Complex archaea that bridge the gap between prokaryotes and eukaryotes.</title>
        <authorList>
            <person name="Spang A."/>
            <person name="Saw J.H."/>
            <person name="Jorgensen S.L."/>
            <person name="Zaremba-Niedzwiedzka K."/>
            <person name="Martijn J."/>
            <person name="Lind A.E."/>
            <person name="van Eijk R."/>
            <person name="Schleper C."/>
            <person name="Guy L."/>
            <person name="Ettema T.J."/>
        </authorList>
    </citation>
    <scope>NUCLEOTIDE SEQUENCE</scope>
</reference>
<feature type="region of interest" description="Disordered" evidence="1">
    <location>
        <begin position="196"/>
        <end position="218"/>
    </location>
</feature>
<feature type="non-terminal residue" evidence="2">
    <location>
        <position position="522"/>
    </location>
</feature>
<protein>
    <submittedName>
        <fullName evidence="2">Uncharacterized protein</fullName>
    </submittedName>
</protein>
<dbReference type="AlphaFoldDB" id="A0A0F9BKZ1"/>
<organism evidence="2">
    <name type="scientific">marine sediment metagenome</name>
    <dbReference type="NCBI Taxonomy" id="412755"/>
    <lineage>
        <taxon>unclassified sequences</taxon>
        <taxon>metagenomes</taxon>
        <taxon>ecological metagenomes</taxon>
    </lineage>
</organism>
<accession>A0A0F9BKZ1</accession>
<feature type="non-terminal residue" evidence="2">
    <location>
        <position position="1"/>
    </location>
</feature>
<sequence length="522" mass="56868">GIPASGTEPLTTTKNENFEEIPLTLPSNTARGRLLANWQAEWQEAGYAPKVADRNAALGFDKQMVELESLYREELTDQGFSDDDVDANINNYMEMQLRSIELHEQGIREWKHQNNTTELPDDNTMQEISGQIQEALNEEFKPFVDLFLTPPESLLDKARNTFSGIPVLEGIPKMAIGVLEVIDALARPLSPNFQSQLEPLRGEREQRRRSSSPNIGGLPLLGTNLDDALPDLFQGMDDFFGGGVKISKPLVKPALQKGLAPLAEDIIAPGEEIAELFGVDARGKVSIPVRNAIASDLAVDITAEIVNPAAMLIVLPFVGYGLRAGMGVRAASVQIASNLLFTGMEPKLIPAFARWTSLAAKIGPRAALSKAPRAIRGTKLFELVMENLRAEGGGIRLGKSGLTEGGDRMLLLAEQGKKISRKELLKQARANGIGPGNRLQRMSSANILEELAGKKAMIRRIGEQAKLIQARPSLGARGRRFVEETLADPKASLDRLRNAAKRAGVDVQSLLKRPAQLTTQET</sequence>
<name>A0A0F9BKZ1_9ZZZZ</name>
<evidence type="ECO:0000256" key="1">
    <source>
        <dbReference type="SAM" id="MobiDB-lite"/>
    </source>
</evidence>
<gene>
    <name evidence="2" type="ORF">LCGC14_2434230</name>
</gene>
<proteinExistence type="predicted"/>
<evidence type="ECO:0000313" key="2">
    <source>
        <dbReference type="EMBL" id="KKL22559.1"/>
    </source>
</evidence>
<dbReference type="EMBL" id="LAZR01037304">
    <property type="protein sequence ID" value="KKL22559.1"/>
    <property type="molecule type" value="Genomic_DNA"/>
</dbReference>